<keyword evidence="1" id="KW-0812">Transmembrane</keyword>
<feature type="transmembrane region" description="Helical" evidence="1">
    <location>
        <begin position="6"/>
        <end position="27"/>
    </location>
</feature>
<keyword evidence="1" id="KW-1133">Transmembrane helix</keyword>
<sequence>MTTLEMISLLIMPVGGLLIGAWALYFAKHME</sequence>
<protein>
    <submittedName>
        <fullName evidence="2">Uncharacterized protein</fullName>
    </submittedName>
</protein>
<accession>A0A364JTH8</accession>
<organism evidence="2 3">
    <name type="scientific">Falsochrobactrum ovis</name>
    <dbReference type="NCBI Taxonomy" id="1293442"/>
    <lineage>
        <taxon>Bacteria</taxon>
        <taxon>Pseudomonadati</taxon>
        <taxon>Pseudomonadota</taxon>
        <taxon>Alphaproteobacteria</taxon>
        <taxon>Hyphomicrobiales</taxon>
        <taxon>Brucellaceae</taxon>
        <taxon>Falsochrobactrum</taxon>
    </lineage>
</organism>
<dbReference type="AlphaFoldDB" id="A0A364JTH8"/>
<evidence type="ECO:0000313" key="2">
    <source>
        <dbReference type="EMBL" id="RAK27084.1"/>
    </source>
</evidence>
<evidence type="ECO:0000256" key="1">
    <source>
        <dbReference type="SAM" id="Phobius"/>
    </source>
</evidence>
<proteinExistence type="predicted"/>
<reference evidence="2 3" key="1">
    <citation type="submission" date="2018-06" db="EMBL/GenBank/DDBJ databases">
        <title>Genomic Encyclopedia of Type Strains, Phase IV (KMG-IV): sequencing the most valuable type-strain genomes for metagenomic binning, comparative biology and taxonomic classification.</title>
        <authorList>
            <person name="Goeker M."/>
        </authorList>
    </citation>
    <scope>NUCLEOTIDE SEQUENCE [LARGE SCALE GENOMIC DNA]</scope>
    <source>
        <strain evidence="2 3">DSM 26720</strain>
    </source>
</reference>
<keyword evidence="3" id="KW-1185">Reference proteome</keyword>
<name>A0A364JTH8_9HYPH</name>
<keyword evidence="1" id="KW-0472">Membrane</keyword>
<comment type="caution">
    <text evidence="2">The sequence shown here is derived from an EMBL/GenBank/DDBJ whole genome shotgun (WGS) entry which is preliminary data.</text>
</comment>
<gene>
    <name evidence="2" type="ORF">C7374_11178</name>
</gene>
<dbReference type="EMBL" id="QLMK01000011">
    <property type="protein sequence ID" value="RAK27084.1"/>
    <property type="molecule type" value="Genomic_DNA"/>
</dbReference>
<dbReference type="Proteomes" id="UP000249453">
    <property type="component" value="Unassembled WGS sequence"/>
</dbReference>
<evidence type="ECO:0000313" key="3">
    <source>
        <dbReference type="Proteomes" id="UP000249453"/>
    </source>
</evidence>